<reference evidence="1 2" key="1">
    <citation type="submission" date="2024-03" db="EMBL/GenBank/DDBJ databases">
        <authorList>
            <person name="Gkanogiannis A."/>
            <person name="Becerra Lopez-Lavalle L."/>
        </authorList>
    </citation>
    <scope>NUCLEOTIDE SEQUENCE [LARGE SCALE GENOMIC DNA]</scope>
</reference>
<sequence>MQRKLSVYHKTRVGLQITCIVGVTEQTNVKIKKEIFSFSAAARLTSQFACKVINSSALLRRCSPQLASRLRLSFTSRFHSTSAAASVCVRACAVALGCHRPHLLC</sequence>
<evidence type="ECO:0000313" key="2">
    <source>
        <dbReference type="Proteomes" id="UP001642487"/>
    </source>
</evidence>
<protein>
    <submittedName>
        <fullName evidence="1">Uncharacterized protein</fullName>
    </submittedName>
</protein>
<evidence type="ECO:0000313" key="1">
    <source>
        <dbReference type="EMBL" id="CAK9313957.1"/>
    </source>
</evidence>
<accession>A0ABP0Y5G7</accession>
<organism evidence="1 2">
    <name type="scientific">Citrullus colocynthis</name>
    <name type="common">colocynth</name>
    <dbReference type="NCBI Taxonomy" id="252529"/>
    <lineage>
        <taxon>Eukaryota</taxon>
        <taxon>Viridiplantae</taxon>
        <taxon>Streptophyta</taxon>
        <taxon>Embryophyta</taxon>
        <taxon>Tracheophyta</taxon>
        <taxon>Spermatophyta</taxon>
        <taxon>Magnoliopsida</taxon>
        <taxon>eudicotyledons</taxon>
        <taxon>Gunneridae</taxon>
        <taxon>Pentapetalae</taxon>
        <taxon>rosids</taxon>
        <taxon>fabids</taxon>
        <taxon>Cucurbitales</taxon>
        <taxon>Cucurbitaceae</taxon>
        <taxon>Benincaseae</taxon>
        <taxon>Citrullus</taxon>
    </lineage>
</organism>
<dbReference type="EMBL" id="OZ021745">
    <property type="protein sequence ID" value="CAK9313957.1"/>
    <property type="molecule type" value="Genomic_DNA"/>
</dbReference>
<name>A0ABP0Y5G7_9ROSI</name>
<proteinExistence type="predicted"/>
<gene>
    <name evidence="1" type="ORF">CITCOLO1_LOCUS5697</name>
</gene>
<dbReference type="Proteomes" id="UP001642487">
    <property type="component" value="Chromosome 11"/>
</dbReference>
<keyword evidence="2" id="KW-1185">Reference proteome</keyword>